<evidence type="ECO:0000313" key="2">
    <source>
        <dbReference type="EMBL" id="KAF3969100.1"/>
    </source>
</evidence>
<protein>
    <recommendedName>
        <fullName evidence="1">DUF4283 domain-containing protein</fullName>
    </recommendedName>
</protein>
<feature type="domain" description="DUF4283" evidence="1">
    <location>
        <begin position="122"/>
        <end position="201"/>
    </location>
</feature>
<evidence type="ECO:0000259" key="1">
    <source>
        <dbReference type="Pfam" id="PF14111"/>
    </source>
</evidence>
<dbReference type="InterPro" id="IPR025558">
    <property type="entry name" value="DUF4283"/>
</dbReference>
<dbReference type="Proteomes" id="UP000737018">
    <property type="component" value="Unassembled WGS sequence"/>
</dbReference>
<comment type="caution">
    <text evidence="2">The sequence shown here is derived from an EMBL/GenBank/DDBJ whole genome shotgun (WGS) entry which is preliminary data.</text>
</comment>
<evidence type="ECO:0000313" key="3">
    <source>
        <dbReference type="Proteomes" id="UP000737018"/>
    </source>
</evidence>
<proteinExistence type="predicted"/>
<dbReference type="PANTHER" id="PTHR31286">
    <property type="entry name" value="GLYCINE-RICH CELL WALL STRUCTURAL PROTEIN 1.8-LIKE"/>
    <property type="match status" value="1"/>
</dbReference>
<dbReference type="Pfam" id="PF14111">
    <property type="entry name" value="DUF4283"/>
    <property type="match status" value="1"/>
</dbReference>
<organism evidence="2 3">
    <name type="scientific">Castanea mollissima</name>
    <name type="common">Chinese chestnut</name>
    <dbReference type="NCBI Taxonomy" id="60419"/>
    <lineage>
        <taxon>Eukaryota</taxon>
        <taxon>Viridiplantae</taxon>
        <taxon>Streptophyta</taxon>
        <taxon>Embryophyta</taxon>
        <taxon>Tracheophyta</taxon>
        <taxon>Spermatophyta</taxon>
        <taxon>Magnoliopsida</taxon>
        <taxon>eudicotyledons</taxon>
        <taxon>Gunneridae</taxon>
        <taxon>Pentapetalae</taxon>
        <taxon>rosids</taxon>
        <taxon>fabids</taxon>
        <taxon>Fagales</taxon>
        <taxon>Fagaceae</taxon>
        <taxon>Castanea</taxon>
    </lineage>
</organism>
<accession>A0A8J4VSW6</accession>
<name>A0A8J4VSW6_9ROSI</name>
<dbReference type="PANTHER" id="PTHR31286:SF99">
    <property type="entry name" value="DUF4283 DOMAIN-CONTAINING PROTEIN"/>
    <property type="match status" value="1"/>
</dbReference>
<reference evidence="2" key="1">
    <citation type="submission" date="2020-03" db="EMBL/GenBank/DDBJ databases">
        <title>Castanea mollissima Vanexum genome sequencing.</title>
        <authorList>
            <person name="Staton M."/>
        </authorList>
    </citation>
    <scope>NUCLEOTIDE SEQUENCE</scope>
    <source>
        <tissue evidence="2">Leaf</tissue>
    </source>
</reference>
<sequence>MKCEFSECERYREEDAELQRSIKKVKDSVKAFAFEPPLPYKDKLVGEIPGAFAQAFNLDSVVKVSYKDSLLGDIPSAYAQAFRFERVDEPKVESDTKLGDIVEGMVDVKLSQETKSRIRAPWTKALIVKVYGKTMGYNYLTFKINTLWKPMAKMDRVDLGKDSFLIKFSEDSDYEKVLQGGPWFIEKHFLAIKPWEPYFKASKSTFSFVAVWIRFPELPIEFYDPLVLREIGSTIGADPEN</sequence>
<keyword evidence="3" id="KW-1185">Reference proteome</keyword>
<dbReference type="EMBL" id="JRKL02000686">
    <property type="protein sequence ID" value="KAF3969100.1"/>
    <property type="molecule type" value="Genomic_DNA"/>
</dbReference>
<dbReference type="AlphaFoldDB" id="A0A8J4VSW6"/>
<dbReference type="InterPro" id="IPR040256">
    <property type="entry name" value="At4g02000-like"/>
</dbReference>
<gene>
    <name evidence="2" type="ORF">CMV_007073</name>
</gene>
<dbReference type="OrthoDB" id="1937106at2759"/>